<feature type="transmembrane region" description="Helical" evidence="1">
    <location>
        <begin position="516"/>
        <end position="532"/>
    </location>
</feature>
<evidence type="ECO:0000256" key="1">
    <source>
        <dbReference type="SAM" id="Phobius"/>
    </source>
</evidence>
<feature type="transmembrane region" description="Helical" evidence="1">
    <location>
        <begin position="469"/>
        <end position="487"/>
    </location>
</feature>
<name>A0ABV6Z3C6_UNCC1</name>
<reference evidence="2 3" key="1">
    <citation type="submission" date="2024-09" db="EMBL/GenBank/DDBJ databases">
        <title>Laminarin stimulates single cell rates of sulfate reduction while oxygen inhibits transcriptomic activity in coastal marine sediment.</title>
        <authorList>
            <person name="Lindsay M."/>
            <person name="Orcutt B."/>
            <person name="Emerson D."/>
            <person name="Stepanauskas R."/>
            <person name="D'Angelo T."/>
        </authorList>
    </citation>
    <scope>NUCLEOTIDE SEQUENCE [LARGE SCALE GENOMIC DNA]</scope>
    <source>
        <strain evidence="2">SAG AM-311-K15</strain>
    </source>
</reference>
<evidence type="ECO:0000313" key="2">
    <source>
        <dbReference type="EMBL" id="MFC1852954.1"/>
    </source>
</evidence>
<feature type="transmembrane region" description="Helical" evidence="1">
    <location>
        <begin position="311"/>
        <end position="330"/>
    </location>
</feature>
<feature type="transmembrane region" description="Helical" evidence="1">
    <location>
        <begin position="337"/>
        <end position="353"/>
    </location>
</feature>
<feature type="transmembrane region" description="Helical" evidence="1">
    <location>
        <begin position="133"/>
        <end position="155"/>
    </location>
</feature>
<dbReference type="EMBL" id="JBHPBY010000395">
    <property type="protein sequence ID" value="MFC1852954.1"/>
    <property type="molecule type" value="Genomic_DNA"/>
</dbReference>
<keyword evidence="1" id="KW-1133">Transmembrane helix</keyword>
<gene>
    <name evidence="2" type="ORF">ACFL27_22375</name>
</gene>
<evidence type="ECO:0000313" key="3">
    <source>
        <dbReference type="Proteomes" id="UP001594351"/>
    </source>
</evidence>
<feature type="transmembrane region" description="Helical" evidence="1">
    <location>
        <begin position="373"/>
        <end position="394"/>
    </location>
</feature>
<organism evidence="2 3">
    <name type="scientific">candidate division CSSED10-310 bacterium</name>
    <dbReference type="NCBI Taxonomy" id="2855610"/>
    <lineage>
        <taxon>Bacteria</taxon>
        <taxon>Bacteria division CSSED10-310</taxon>
    </lineage>
</organism>
<dbReference type="Proteomes" id="UP001594351">
    <property type="component" value="Unassembled WGS sequence"/>
</dbReference>
<protein>
    <recommendedName>
        <fullName evidence="4">Glycosyltransferase RgtA/B/C/D-like domain-containing protein</fullName>
    </recommendedName>
</protein>
<comment type="caution">
    <text evidence="2">The sequence shown here is derived from an EMBL/GenBank/DDBJ whole genome shotgun (WGS) entry which is preliminary data.</text>
</comment>
<feature type="transmembrane region" description="Helical" evidence="1">
    <location>
        <begin position="494"/>
        <end position="510"/>
    </location>
</feature>
<evidence type="ECO:0008006" key="4">
    <source>
        <dbReference type="Google" id="ProtNLM"/>
    </source>
</evidence>
<accession>A0ABV6Z3C6</accession>
<sequence length="575" mass="66246">MKRVFFYRLVPLNIFYLISYFMLSGGLGTSILSFVVIPLILFGPGFSFIRSPGEAYLSPVYRLFQGLCYSLGLNLVVTAGLIFLNISREPLSFLMIQACLTNLLIWITFFFHLQHHPESEATTFFSGNCTKITPYRLLGILFACLCFSVLFFLLVHTTGTLKLLWDHETYLIGASFGLMEELKPTTWPSLPDDTFRTTNLSKPTLTFFYTAWSILLSGLLPETEPFYRAAFIKETNRPMATQYWVDGEKTDFPRELITNAHGGNGRGVRLYIEPAIPISNKLLFVARIPHAFSLWLSSIVLLLLFRKLQVGVPFQILGVLFYLSMPEILIRGSSASTDPISYLLFIFLIYFFFDEDCAQTNTRNCFLFTASLLLYWSHQKTVVFALALCCWRFAKEDSFKKIITDFCLLGYLAGFVTFMVYSLWCDPLDFYHAFLGEQNVNRFDLFTTLAPEDRVYPDVPHLWSQFNHFLGNPFLYIALFTLLLSGLKYKEKQSIFLYWFVVTALLGSLMDWRMTRHLTVGILPLFIPYIMVSDRWSWQWKCGSGAVLSLIFFMNCHLSWTILTDFTAHSPLPAW</sequence>
<feature type="transmembrane region" description="Helical" evidence="1">
    <location>
        <begin position="12"/>
        <end position="43"/>
    </location>
</feature>
<feature type="transmembrane region" description="Helical" evidence="1">
    <location>
        <begin position="91"/>
        <end position="113"/>
    </location>
</feature>
<keyword evidence="1" id="KW-0812">Transmembrane</keyword>
<keyword evidence="3" id="KW-1185">Reference proteome</keyword>
<feature type="transmembrane region" description="Helical" evidence="1">
    <location>
        <begin position="284"/>
        <end position="305"/>
    </location>
</feature>
<keyword evidence="1" id="KW-0472">Membrane</keyword>
<proteinExistence type="predicted"/>
<feature type="transmembrane region" description="Helical" evidence="1">
    <location>
        <begin position="544"/>
        <end position="563"/>
    </location>
</feature>
<feature type="transmembrane region" description="Helical" evidence="1">
    <location>
        <begin position="406"/>
        <end position="424"/>
    </location>
</feature>
<feature type="transmembrane region" description="Helical" evidence="1">
    <location>
        <begin position="63"/>
        <end position="84"/>
    </location>
</feature>